<sequence>MDARNETQYAAIMGPFDAEQHGGGVARFIGVMPHNSNRDLTFECLTSTQLVIHSGLSSLDRDPINGTTPDALICFGGGLGTICELAFGISAGREAIFHENCAQNLLDICTKNKRDDIEQILSQLAVEWQTHIQLPDGGAVAIIDILTEYLRKAVDRVPLTSAPPIVQAVLDILPNQLPDIPAFPGLLDSHRKQQQLREFATLWTILSKDAP</sequence>
<keyword evidence="3" id="KW-1185">Reference proteome</keyword>
<organism evidence="1 3">
    <name type="scientific">Didymodactylos carnosus</name>
    <dbReference type="NCBI Taxonomy" id="1234261"/>
    <lineage>
        <taxon>Eukaryota</taxon>
        <taxon>Metazoa</taxon>
        <taxon>Spiralia</taxon>
        <taxon>Gnathifera</taxon>
        <taxon>Rotifera</taxon>
        <taxon>Eurotatoria</taxon>
        <taxon>Bdelloidea</taxon>
        <taxon>Philodinida</taxon>
        <taxon>Philodinidae</taxon>
        <taxon>Didymodactylos</taxon>
    </lineage>
</organism>
<gene>
    <name evidence="1" type="ORF">GPM918_LOCUS36769</name>
    <name evidence="2" type="ORF">SRO942_LOCUS37518</name>
</gene>
<protein>
    <submittedName>
        <fullName evidence="1">Uncharacterized protein</fullName>
    </submittedName>
</protein>
<evidence type="ECO:0000313" key="1">
    <source>
        <dbReference type="EMBL" id="CAF1503009.1"/>
    </source>
</evidence>
<name>A0A815TH89_9BILA</name>
<dbReference type="AlphaFoldDB" id="A0A815TH89"/>
<comment type="caution">
    <text evidence="1">The sequence shown here is derived from an EMBL/GenBank/DDBJ whole genome shotgun (WGS) entry which is preliminary data.</text>
</comment>
<dbReference type="Proteomes" id="UP000663829">
    <property type="component" value="Unassembled WGS sequence"/>
</dbReference>
<dbReference type="InterPro" id="IPR041164">
    <property type="entry name" value="LDcluster4"/>
</dbReference>
<dbReference type="Proteomes" id="UP000681722">
    <property type="component" value="Unassembled WGS sequence"/>
</dbReference>
<proteinExistence type="predicted"/>
<dbReference type="Pfam" id="PF18306">
    <property type="entry name" value="LDcluster4"/>
    <property type="match status" value="1"/>
</dbReference>
<evidence type="ECO:0000313" key="2">
    <source>
        <dbReference type="EMBL" id="CAF4364513.1"/>
    </source>
</evidence>
<dbReference type="EMBL" id="CAJOBC010088100">
    <property type="protein sequence ID" value="CAF4364513.1"/>
    <property type="molecule type" value="Genomic_DNA"/>
</dbReference>
<accession>A0A815TH89</accession>
<reference evidence="1" key="1">
    <citation type="submission" date="2021-02" db="EMBL/GenBank/DDBJ databases">
        <authorList>
            <person name="Nowell W R."/>
        </authorList>
    </citation>
    <scope>NUCLEOTIDE SEQUENCE</scope>
</reference>
<evidence type="ECO:0000313" key="3">
    <source>
        <dbReference type="Proteomes" id="UP000663829"/>
    </source>
</evidence>
<dbReference type="EMBL" id="CAJNOQ010022576">
    <property type="protein sequence ID" value="CAF1503009.1"/>
    <property type="molecule type" value="Genomic_DNA"/>
</dbReference>
<dbReference type="OrthoDB" id="10415866at2759"/>